<evidence type="ECO:0000313" key="1">
    <source>
        <dbReference type="EMBL" id="TCT04883.1"/>
    </source>
</evidence>
<keyword evidence="2" id="KW-1185">Reference proteome</keyword>
<dbReference type="SFLD" id="SFLDG01018">
    <property type="entry name" value="Squalene/Phytoene_Synthase_Lik"/>
    <property type="match status" value="1"/>
</dbReference>
<dbReference type="InterPro" id="IPR033904">
    <property type="entry name" value="Trans_IPPS_HH"/>
</dbReference>
<dbReference type="Proteomes" id="UP000295525">
    <property type="component" value="Unassembled WGS sequence"/>
</dbReference>
<evidence type="ECO:0000313" key="2">
    <source>
        <dbReference type="Proteomes" id="UP000295525"/>
    </source>
</evidence>
<dbReference type="InterPro" id="IPR008949">
    <property type="entry name" value="Isoprenoid_synthase_dom_sf"/>
</dbReference>
<dbReference type="SFLD" id="SFLDG01212">
    <property type="entry name" value="Phytoene_synthase_like"/>
    <property type="match status" value="1"/>
</dbReference>
<dbReference type="InterPro" id="IPR017827">
    <property type="entry name" value="HSQ_synthase_HpnC"/>
</dbReference>
<reference evidence="1 2" key="1">
    <citation type="submission" date="2019-03" db="EMBL/GenBank/DDBJ databases">
        <title>Genomic Encyclopedia of Type Strains, Phase IV (KMG-IV): sequencing the most valuable type-strain genomes for metagenomic binning, comparative biology and taxonomic classification.</title>
        <authorList>
            <person name="Goeker M."/>
        </authorList>
    </citation>
    <scope>NUCLEOTIDE SEQUENCE [LARGE SCALE GENOMIC DNA]</scope>
    <source>
        <strain evidence="1 2">DSM 24591</strain>
    </source>
</reference>
<gene>
    <name evidence="1" type="ORF">EDC26_111100</name>
</gene>
<dbReference type="NCBIfam" id="TIGR03464">
    <property type="entry name" value="HpnC"/>
    <property type="match status" value="1"/>
</dbReference>
<dbReference type="InterPro" id="IPR002060">
    <property type="entry name" value="Squ/phyt_synthse"/>
</dbReference>
<dbReference type="EMBL" id="SMAJ01000011">
    <property type="protein sequence ID" value="TCT04883.1"/>
    <property type="molecule type" value="Genomic_DNA"/>
</dbReference>
<dbReference type="InterPro" id="IPR044843">
    <property type="entry name" value="Trans_IPPS_bact-type"/>
</dbReference>
<protein>
    <submittedName>
        <fullName evidence="1">Squalene synthase HpnC</fullName>
    </submittedName>
</protein>
<accession>A0A4R3LWC7</accession>
<dbReference type="GO" id="GO:0051996">
    <property type="term" value="F:squalene synthase [NAD(P)H] activity"/>
    <property type="evidence" value="ECO:0007669"/>
    <property type="project" value="InterPro"/>
</dbReference>
<sequence>MAASPYIKMYMAVDHYENFPVASLLLPARLREPITHIYRFARSADDIADEGDASEPIRLAQLAGYRKALHDIGSGTFEPAQIDAPADIFIPLARTIHKHQLPLQAFFDLLSAFEQDVSIHRYANDAALLDYCSRSANPVGRLMLHLYQAVTPQNLQESDAICTGLQLVNFWQDVAIDWRKSRIYLPQDKLARYGVSETDIATQRIDAAWQGLMQAQVQQARELLRRGLPLARRLPGRIGLELKLVVHGGLRILERLDQLHYDVFFHRPTLQKRDWAVLLWRALR</sequence>
<name>A0A4R3LWC7_9BURK</name>
<dbReference type="Pfam" id="PF00494">
    <property type="entry name" value="SQS_PSY"/>
    <property type="match status" value="1"/>
</dbReference>
<dbReference type="GO" id="GO:0004311">
    <property type="term" value="F:geranylgeranyl diphosphate synthase activity"/>
    <property type="evidence" value="ECO:0007669"/>
    <property type="project" value="InterPro"/>
</dbReference>
<dbReference type="GO" id="GO:0016114">
    <property type="term" value="P:terpenoid biosynthetic process"/>
    <property type="evidence" value="ECO:0007669"/>
    <property type="project" value="UniProtKB-ARBA"/>
</dbReference>
<dbReference type="CDD" id="cd00683">
    <property type="entry name" value="Trans_IPPS_HH"/>
    <property type="match status" value="1"/>
</dbReference>
<dbReference type="PANTHER" id="PTHR31480">
    <property type="entry name" value="BIFUNCTIONAL LYCOPENE CYCLASE/PHYTOENE SYNTHASE"/>
    <property type="match status" value="1"/>
</dbReference>
<dbReference type="SFLD" id="SFLDS00005">
    <property type="entry name" value="Isoprenoid_Synthase_Type_I"/>
    <property type="match status" value="1"/>
</dbReference>
<organism evidence="1 2">
    <name type="scientific">Paralcaligenes ureilyticus</name>
    <dbReference type="NCBI Taxonomy" id="627131"/>
    <lineage>
        <taxon>Bacteria</taxon>
        <taxon>Pseudomonadati</taxon>
        <taxon>Pseudomonadota</taxon>
        <taxon>Betaproteobacteria</taxon>
        <taxon>Burkholderiales</taxon>
        <taxon>Alcaligenaceae</taxon>
        <taxon>Paralcaligenes</taxon>
    </lineage>
</organism>
<dbReference type="Gene3D" id="1.10.600.10">
    <property type="entry name" value="Farnesyl Diphosphate Synthase"/>
    <property type="match status" value="1"/>
</dbReference>
<dbReference type="AlphaFoldDB" id="A0A4R3LWC7"/>
<comment type="caution">
    <text evidence="1">The sequence shown here is derived from an EMBL/GenBank/DDBJ whole genome shotgun (WGS) entry which is preliminary data.</text>
</comment>
<dbReference type="SUPFAM" id="SSF48576">
    <property type="entry name" value="Terpenoid synthases"/>
    <property type="match status" value="1"/>
</dbReference>
<proteinExistence type="predicted"/>